<sequence length="383" mass="42972">MDVMVQHHTEYTSLAWGAMKFLFVGVIADMLPRASLILQLYPTSQMKGIIVGLYAHVLRFLLRAFRWYQESRIKHALHAITRPAELRYDDLLKKISSLSDSMKDLALASSHVEQRDLHMKIRQYASGQLVMQTSIDRLTAIVLELQSSVSTENTINASARIKLHQSLSEIQLVQFIDLLSVSVALDPTPVIWALKAMSPQEEYKDGLANQVYTTELLKCLISQAVRINKALHIDAALAPRMAANVGATTEEEWFGILGSVLQGVPHLYIIIDVELLHPSLAEMTENFSWPAAFLKLFSELSQRSIKTVIKIVLVSYGSPLFKKQMSKECQELVVSVGTTVRTPLGRARTMINGSDSTIHNHSGGKHKLGGADSRRHKCRRERY</sequence>
<dbReference type="OrthoDB" id="61900at2759"/>
<name>A0A3D8Q8N7_9HELO</name>
<dbReference type="Pfam" id="PF24809">
    <property type="entry name" value="DUF7708"/>
    <property type="match status" value="1"/>
</dbReference>
<feature type="region of interest" description="Disordered" evidence="1">
    <location>
        <begin position="353"/>
        <end position="383"/>
    </location>
</feature>
<dbReference type="EMBL" id="PDLM01000018">
    <property type="protein sequence ID" value="RDW58186.1"/>
    <property type="molecule type" value="Genomic_DNA"/>
</dbReference>
<keyword evidence="2" id="KW-0472">Membrane</keyword>
<protein>
    <recommendedName>
        <fullName evidence="3">DUF7708 domain-containing protein</fullName>
    </recommendedName>
</protein>
<dbReference type="Proteomes" id="UP000256645">
    <property type="component" value="Unassembled WGS sequence"/>
</dbReference>
<dbReference type="InterPro" id="IPR056125">
    <property type="entry name" value="DUF7708"/>
</dbReference>
<keyword evidence="5" id="KW-1185">Reference proteome</keyword>
<evidence type="ECO:0000313" key="5">
    <source>
        <dbReference type="Proteomes" id="UP000256645"/>
    </source>
</evidence>
<keyword evidence="2" id="KW-1133">Transmembrane helix</keyword>
<feature type="domain" description="DUF7708" evidence="3">
    <location>
        <begin position="1"/>
        <end position="114"/>
    </location>
</feature>
<reference evidence="4 5" key="1">
    <citation type="journal article" date="2018" name="IMA Fungus">
        <title>IMA Genome-F 9: Draft genome sequence of Annulohypoxylon stygium, Aspergillus mulundensis, Berkeleyomyces basicola (syn. Thielaviopsis basicola), Ceratocystis smalleyi, two Cercospora beticola strains, Coleophoma cylindrospora, Fusarium fracticaudum, Phialophora cf. hyalina, and Morchella septimelata.</title>
        <authorList>
            <person name="Wingfield B.D."/>
            <person name="Bills G.F."/>
            <person name="Dong Y."/>
            <person name="Huang W."/>
            <person name="Nel W.J."/>
            <person name="Swalarsk-Parry B.S."/>
            <person name="Vaghefi N."/>
            <person name="Wilken P.M."/>
            <person name="An Z."/>
            <person name="de Beer Z.W."/>
            <person name="De Vos L."/>
            <person name="Chen L."/>
            <person name="Duong T.A."/>
            <person name="Gao Y."/>
            <person name="Hammerbacher A."/>
            <person name="Kikkert J.R."/>
            <person name="Li Y."/>
            <person name="Li H."/>
            <person name="Li K."/>
            <person name="Li Q."/>
            <person name="Liu X."/>
            <person name="Ma X."/>
            <person name="Naidoo K."/>
            <person name="Pethybridge S.J."/>
            <person name="Sun J."/>
            <person name="Steenkamp E.T."/>
            <person name="van der Nest M.A."/>
            <person name="van Wyk S."/>
            <person name="Wingfield M.J."/>
            <person name="Xiong C."/>
            <person name="Yue Q."/>
            <person name="Zhang X."/>
        </authorList>
    </citation>
    <scope>NUCLEOTIDE SEQUENCE [LARGE SCALE GENOMIC DNA]</scope>
    <source>
        <strain evidence="4 5">BP6252</strain>
    </source>
</reference>
<feature type="compositionally biased region" description="Basic residues" evidence="1">
    <location>
        <begin position="362"/>
        <end position="383"/>
    </location>
</feature>
<proteinExistence type="predicted"/>
<dbReference type="AlphaFoldDB" id="A0A3D8Q8N7"/>
<feature type="transmembrane region" description="Helical" evidence="2">
    <location>
        <begin position="21"/>
        <end position="42"/>
    </location>
</feature>
<evidence type="ECO:0000259" key="3">
    <source>
        <dbReference type="Pfam" id="PF24809"/>
    </source>
</evidence>
<evidence type="ECO:0000256" key="2">
    <source>
        <dbReference type="SAM" id="Phobius"/>
    </source>
</evidence>
<evidence type="ECO:0000256" key="1">
    <source>
        <dbReference type="SAM" id="MobiDB-lite"/>
    </source>
</evidence>
<keyword evidence="2" id="KW-0812">Transmembrane</keyword>
<gene>
    <name evidence="4" type="ORF">BP6252_13597</name>
</gene>
<dbReference type="STRING" id="1849047.A0A3D8Q8N7"/>
<evidence type="ECO:0000313" key="4">
    <source>
        <dbReference type="EMBL" id="RDW58186.1"/>
    </source>
</evidence>
<comment type="caution">
    <text evidence="4">The sequence shown here is derived from an EMBL/GenBank/DDBJ whole genome shotgun (WGS) entry which is preliminary data.</text>
</comment>
<accession>A0A3D8Q8N7</accession>
<organism evidence="4 5">
    <name type="scientific">Coleophoma cylindrospora</name>
    <dbReference type="NCBI Taxonomy" id="1849047"/>
    <lineage>
        <taxon>Eukaryota</taxon>
        <taxon>Fungi</taxon>
        <taxon>Dikarya</taxon>
        <taxon>Ascomycota</taxon>
        <taxon>Pezizomycotina</taxon>
        <taxon>Leotiomycetes</taxon>
        <taxon>Helotiales</taxon>
        <taxon>Dermateaceae</taxon>
        <taxon>Coleophoma</taxon>
    </lineage>
</organism>